<dbReference type="AlphaFoldDB" id="A0A165VH66"/>
<dbReference type="Proteomes" id="UP000076761">
    <property type="component" value="Unassembled WGS sequence"/>
</dbReference>
<evidence type="ECO:0000313" key="2">
    <source>
        <dbReference type="Proteomes" id="UP000076761"/>
    </source>
</evidence>
<dbReference type="InParanoid" id="A0A165VH66"/>
<sequence>MSTSVTRPMSSYFMFHQRYHEQGLPLKRMMLAVHFVYKKPNHDASPDILTLLVENSKSPWSR</sequence>
<keyword evidence="2" id="KW-1185">Reference proteome</keyword>
<organism evidence="1 2">
    <name type="scientific">Neolentinus lepideus HHB14362 ss-1</name>
    <dbReference type="NCBI Taxonomy" id="1314782"/>
    <lineage>
        <taxon>Eukaryota</taxon>
        <taxon>Fungi</taxon>
        <taxon>Dikarya</taxon>
        <taxon>Basidiomycota</taxon>
        <taxon>Agaricomycotina</taxon>
        <taxon>Agaricomycetes</taxon>
        <taxon>Gloeophyllales</taxon>
        <taxon>Gloeophyllaceae</taxon>
        <taxon>Neolentinus</taxon>
    </lineage>
</organism>
<accession>A0A165VH66</accession>
<proteinExistence type="predicted"/>
<dbReference type="EMBL" id="KV425553">
    <property type="protein sequence ID" value="KZT29668.1"/>
    <property type="molecule type" value="Genomic_DNA"/>
</dbReference>
<gene>
    <name evidence="1" type="ORF">NEOLEDRAFT_1127428</name>
</gene>
<reference evidence="1 2" key="1">
    <citation type="journal article" date="2016" name="Mol. Biol. Evol.">
        <title>Comparative Genomics of Early-Diverging Mushroom-Forming Fungi Provides Insights into the Origins of Lignocellulose Decay Capabilities.</title>
        <authorList>
            <person name="Nagy L.G."/>
            <person name="Riley R."/>
            <person name="Tritt A."/>
            <person name="Adam C."/>
            <person name="Daum C."/>
            <person name="Floudas D."/>
            <person name="Sun H."/>
            <person name="Yadav J.S."/>
            <person name="Pangilinan J."/>
            <person name="Larsson K.H."/>
            <person name="Matsuura K."/>
            <person name="Barry K."/>
            <person name="Labutti K."/>
            <person name="Kuo R."/>
            <person name="Ohm R.A."/>
            <person name="Bhattacharya S.S."/>
            <person name="Shirouzu T."/>
            <person name="Yoshinaga Y."/>
            <person name="Martin F.M."/>
            <person name="Grigoriev I.V."/>
            <person name="Hibbett D.S."/>
        </authorList>
    </citation>
    <scope>NUCLEOTIDE SEQUENCE [LARGE SCALE GENOMIC DNA]</scope>
    <source>
        <strain evidence="1 2">HHB14362 ss-1</strain>
    </source>
</reference>
<evidence type="ECO:0000313" key="1">
    <source>
        <dbReference type="EMBL" id="KZT29668.1"/>
    </source>
</evidence>
<protein>
    <submittedName>
        <fullName evidence="1">Uncharacterized protein</fullName>
    </submittedName>
</protein>
<name>A0A165VH66_9AGAM</name>